<accession>A0A9D4EQJ8</accession>
<evidence type="ECO:0000313" key="2">
    <source>
        <dbReference type="EMBL" id="KAH3783991.1"/>
    </source>
</evidence>
<dbReference type="EMBL" id="JAIWYP010000008">
    <property type="protein sequence ID" value="KAH3783991.1"/>
    <property type="molecule type" value="Genomic_DNA"/>
</dbReference>
<gene>
    <name evidence="2" type="ORF">DPMN_161941</name>
</gene>
<reference evidence="2" key="1">
    <citation type="journal article" date="2019" name="bioRxiv">
        <title>The Genome of the Zebra Mussel, Dreissena polymorpha: A Resource for Invasive Species Research.</title>
        <authorList>
            <person name="McCartney M.A."/>
            <person name="Auch B."/>
            <person name="Kono T."/>
            <person name="Mallez S."/>
            <person name="Zhang Y."/>
            <person name="Obille A."/>
            <person name="Becker A."/>
            <person name="Abrahante J.E."/>
            <person name="Garbe J."/>
            <person name="Badalamenti J.P."/>
            <person name="Herman A."/>
            <person name="Mangelson H."/>
            <person name="Liachko I."/>
            <person name="Sullivan S."/>
            <person name="Sone E.D."/>
            <person name="Koren S."/>
            <person name="Silverstein K.A.T."/>
            <person name="Beckman K.B."/>
            <person name="Gohl D.M."/>
        </authorList>
    </citation>
    <scope>NUCLEOTIDE SEQUENCE</scope>
    <source>
        <strain evidence="2">Duluth1</strain>
        <tissue evidence="2">Whole animal</tissue>
    </source>
</reference>
<feature type="region of interest" description="Disordered" evidence="1">
    <location>
        <begin position="1"/>
        <end position="34"/>
    </location>
</feature>
<keyword evidence="3" id="KW-1185">Reference proteome</keyword>
<protein>
    <submittedName>
        <fullName evidence="2">Uncharacterized protein</fullName>
    </submittedName>
</protein>
<dbReference type="AlphaFoldDB" id="A0A9D4EQJ8"/>
<name>A0A9D4EQJ8_DREPO</name>
<reference evidence="2" key="2">
    <citation type="submission" date="2020-11" db="EMBL/GenBank/DDBJ databases">
        <authorList>
            <person name="McCartney M.A."/>
            <person name="Auch B."/>
            <person name="Kono T."/>
            <person name="Mallez S."/>
            <person name="Becker A."/>
            <person name="Gohl D.M."/>
            <person name="Silverstein K.A.T."/>
            <person name="Koren S."/>
            <person name="Bechman K.B."/>
            <person name="Herman A."/>
            <person name="Abrahante J.E."/>
            <person name="Garbe J."/>
        </authorList>
    </citation>
    <scope>NUCLEOTIDE SEQUENCE</scope>
    <source>
        <strain evidence="2">Duluth1</strain>
        <tissue evidence="2">Whole animal</tissue>
    </source>
</reference>
<evidence type="ECO:0000313" key="3">
    <source>
        <dbReference type="Proteomes" id="UP000828390"/>
    </source>
</evidence>
<organism evidence="2 3">
    <name type="scientific">Dreissena polymorpha</name>
    <name type="common">Zebra mussel</name>
    <name type="synonym">Mytilus polymorpha</name>
    <dbReference type="NCBI Taxonomy" id="45954"/>
    <lineage>
        <taxon>Eukaryota</taxon>
        <taxon>Metazoa</taxon>
        <taxon>Spiralia</taxon>
        <taxon>Lophotrochozoa</taxon>
        <taxon>Mollusca</taxon>
        <taxon>Bivalvia</taxon>
        <taxon>Autobranchia</taxon>
        <taxon>Heteroconchia</taxon>
        <taxon>Euheterodonta</taxon>
        <taxon>Imparidentia</taxon>
        <taxon>Neoheterodontei</taxon>
        <taxon>Myida</taxon>
        <taxon>Dreissenoidea</taxon>
        <taxon>Dreissenidae</taxon>
        <taxon>Dreissena</taxon>
    </lineage>
</organism>
<proteinExistence type="predicted"/>
<dbReference type="Proteomes" id="UP000828390">
    <property type="component" value="Unassembled WGS sequence"/>
</dbReference>
<evidence type="ECO:0000256" key="1">
    <source>
        <dbReference type="SAM" id="MobiDB-lite"/>
    </source>
</evidence>
<sequence>MRTVYDISRKLSGKSTSSGKPVKSLNGDTLTSPKEQLERWSEHFKILTNGKLFESPP</sequence>
<comment type="caution">
    <text evidence="2">The sequence shown here is derived from an EMBL/GenBank/DDBJ whole genome shotgun (WGS) entry which is preliminary data.</text>
</comment>